<name>A0ABT0FC97_9MICO</name>
<evidence type="ECO:0000313" key="3">
    <source>
        <dbReference type="Proteomes" id="UP001300096"/>
    </source>
</evidence>
<protein>
    <submittedName>
        <fullName evidence="2">Uncharacterized protein</fullName>
    </submittedName>
</protein>
<comment type="caution">
    <text evidence="2">The sequence shown here is derived from an EMBL/GenBank/DDBJ whole genome shotgun (WGS) entry which is preliminary data.</text>
</comment>
<feature type="transmembrane region" description="Helical" evidence="1">
    <location>
        <begin position="39"/>
        <end position="63"/>
    </location>
</feature>
<keyword evidence="3" id="KW-1185">Reference proteome</keyword>
<keyword evidence="1" id="KW-0472">Membrane</keyword>
<sequence>MTGKFGTAKEWFTFGLSVFFPGLAVFGGSFASFVGEFEFAARMVGIVAATAGLAIVLAGLAVWRYNLKQESKASVVVVGRSSSGENRRSDLSAKRDSLEVERAGLQPFIRIGLDSNFAVSSIIRRMTPEEASMHAESERARTRDKQIGLEIRAIDQELMDLLTQKPSKS</sequence>
<accession>A0ABT0FC97</accession>
<evidence type="ECO:0000256" key="1">
    <source>
        <dbReference type="SAM" id="Phobius"/>
    </source>
</evidence>
<keyword evidence="1" id="KW-1133">Transmembrane helix</keyword>
<keyword evidence="1" id="KW-0812">Transmembrane</keyword>
<dbReference type="EMBL" id="JAHWXN010000001">
    <property type="protein sequence ID" value="MCK2035682.1"/>
    <property type="molecule type" value="Genomic_DNA"/>
</dbReference>
<dbReference type="Proteomes" id="UP001300096">
    <property type="component" value="Unassembled WGS sequence"/>
</dbReference>
<dbReference type="RefSeq" id="WP_247629096.1">
    <property type="nucleotide sequence ID" value="NZ_JAHWXN010000001.1"/>
</dbReference>
<proteinExistence type="predicted"/>
<gene>
    <name evidence="2" type="ORF">KZC51_05990</name>
</gene>
<reference evidence="2 3" key="1">
    <citation type="submission" date="2021-06" db="EMBL/GenBank/DDBJ databases">
        <title>Genome-based taxonomic framework of Microbacterium strains isolated from marine environment, the description of four new species and reclassification of four preexisting species.</title>
        <authorList>
            <person name="Lee S.D."/>
            <person name="Kim S.-M."/>
            <person name="Byeon Y.-S."/>
            <person name="Yang H.L."/>
            <person name="Kim I.S."/>
        </authorList>
    </citation>
    <scope>NUCLEOTIDE SEQUENCE [LARGE SCALE GENOMIC DNA]</scope>
    <source>
        <strain evidence="2 3">SSW1-49</strain>
    </source>
</reference>
<evidence type="ECO:0000313" key="2">
    <source>
        <dbReference type="EMBL" id="MCK2035682.1"/>
    </source>
</evidence>
<feature type="transmembrane region" description="Helical" evidence="1">
    <location>
        <begin position="12"/>
        <end position="33"/>
    </location>
</feature>
<organism evidence="2 3">
    <name type="scientific">Microbacterium croceum</name>
    <dbReference type="NCBI Taxonomy" id="2851645"/>
    <lineage>
        <taxon>Bacteria</taxon>
        <taxon>Bacillati</taxon>
        <taxon>Actinomycetota</taxon>
        <taxon>Actinomycetes</taxon>
        <taxon>Micrococcales</taxon>
        <taxon>Microbacteriaceae</taxon>
        <taxon>Microbacterium</taxon>
    </lineage>
</organism>